<organism evidence="1 2">
    <name type="scientific">Sporormia fimetaria CBS 119925</name>
    <dbReference type="NCBI Taxonomy" id="1340428"/>
    <lineage>
        <taxon>Eukaryota</taxon>
        <taxon>Fungi</taxon>
        <taxon>Dikarya</taxon>
        <taxon>Ascomycota</taxon>
        <taxon>Pezizomycotina</taxon>
        <taxon>Dothideomycetes</taxon>
        <taxon>Pleosporomycetidae</taxon>
        <taxon>Pleosporales</taxon>
        <taxon>Sporormiaceae</taxon>
        <taxon>Sporormia</taxon>
    </lineage>
</organism>
<dbReference type="OrthoDB" id="3672650at2759"/>
<gene>
    <name evidence="1" type="ORF">M011DRAFT_491219</name>
</gene>
<dbReference type="EMBL" id="MU006561">
    <property type="protein sequence ID" value="KAF2751626.1"/>
    <property type="molecule type" value="Genomic_DNA"/>
</dbReference>
<evidence type="ECO:0000313" key="2">
    <source>
        <dbReference type="Proteomes" id="UP000799440"/>
    </source>
</evidence>
<proteinExistence type="predicted"/>
<name>A0A6A6VPC9_9PLEO</name>
<dbReference type="AlphaFoldDB" id="A0A6A6VPC9"/>
<keyword evidence="2" id="KW-1185">Reference proteome</keyword>
<evidence type="ECO:0000313" key="1">
    <source>
        <dbReference type="EMBL" id="KAF2751626.1"/>
    </source>
</evidence>
<reference evidence="1" key="1">
    <citation type="journal article" date="2020" name="Stud. Mycol.">
        <title>101 Dothideomycetes genomes: a test case for predicting lifestyles and emergence of pathogens.</title>
        <authorList>
            <person name="Haridas S."/>
            <person name="Albert R."/>
            <person name="Binder M."/>
            <person name="Bloem J."/>
            <person name="Labutti K."/>
            <person name="Salamov A."/>
            <person name="Andreopoulos B."/>
            <person name="Baker S."/>
            <person name="Barry K."/>
            <person name="Bills G."/>
            <person name="Bluhm B."/>
            <person name="Cannon C."/>
            <person name="Castanera R."/>
            <person name="Culley D."/>
            <person name="Daum C."/>
            <person name="Ezra D."/>
            <person name="Gonzalez J."/>
            <person name="Henrissat B."/>
            <person name="Kuo A."/>
            <person name="Liang C."/>
            <person name="Lipzen A."/>
            <person name="Lutzoni F."/>
            <person name="Magnuson J."/>
            <person name="Mondo S."/>
            <person name="Nolan M."/>
            <person name="Ohm R."/>
            <person name="Pangilinan J."/>
            <person name="Park H.-J."/>
            <person name="Ramirez L."/>
            <person name="Alfaro M."/>
            <person name="Sun H."/>
            <person name="Tritt A."/>
            <person name="Yoshinaga Y."/>
            <person name="Zwiers L.-H."/>
            <person name="Turgeon B."/>
            <person name="Goodwin S."/>
            <person name="Spatafora J."/>
            <person name="Crous P."/>
            <person name="Grigoriev I."/>
        </authorList>
    </citation>
    <scope>NUCLEOTIDE SEQUENCE</scope>
    <source>
        <strain evidence="1">CBS 119925</strain>
    </source>
</reference>
<evidence type="ECO:0008006" key="3">
    <source>
        <dbReference type="Google" id="ProtNLM"/>
    </source>
</evidence>
<protein>
    <recommendedName>
        <fullName evidence="3">F-box domain-containing protein</fullName>
    </recommendedName>
</protein>
<accession>A0A6A6VPC9</accession>
<dbReference type="Proteomes" id="UP000799440">
    <property type="component" value="Unassembled WGS sequence"/>
</dbReference>
<sequence length="338" mass="39274">MSYMSWSTTKSLSVLSRSSEDCSNQRQSALLRDLELLLDLKPCALRSNLLGLPEEIRRQILDHVIPQTPERAEPELHTCYWGADMLEHDPWNHDTFGYAPSVPRNLRLDPRMLLINRQLHDEILQAFFRRSRITLHAEIRNSVEDNTKFTSSPHVLQLSMLQHVTNVRFYVEWNYTFSKHNPPRQAHINMTENLVRQMGMLLSSVERLSQVHLSILFFWRYRSGRTYQLSMQDLFELEDVFKQHAEKRWLKLLLGQETRDSRNSDTSVQGLSSSAGVGYKLLSTENKGTEQSGAMEVFIAKDVEDAMVDRRKSTIDFYGNFNIDEALPQPSYRHGGMI</sequence>